<evidence type="ECO:0000256" key="2">
    <source>
        <dbReference type="ARBA" id="ARBA00022490"/>
    </source>
</evidence>
<proteinExistence type="predicted"/>
<organism evidence="5">
    <name type="scientific">Cyprideis torosa</name>
    <dbReference type="NCBI Taxonomy" id="163714"/>
    <lineage>
        <taxon>Eukaryota</taxon>
        <taxon>Metazoa</taxon>
        <taxon>Ecdysozoa</taxon>
        <taxon>Arthropoda</taxon>
        <taxon>Crustacea</taxon>
        <taxon>Oligostraca</taxon>
        <taxon>Ostracoda</taxon>
        <taxon>Podocopa</taxon>
        <taxon>Podocopida</taxon>
        <taxon>Cytherocopina</taxon>
        <taxon>Cytheroidea</taxon>
        <taxon>Cytherideidae</taxon>
        <taxon>Cyprideis</taxon>
    </lineage>
</organism>
<dbReference type="GO" id="GO:0006417">
    <property type="term" value="P:regulation of translation"/>
    <property type="evidence" value="ECO:0007669"/>
    <property type="project" value="TreeGrafter"/>
</dbReference>
<keyword evidence="4" id="KW-0694">RNA-binding</keyword>
<dbReference type="AlphaFoldDB" id="A0A7R8WQH5"/>
<dbReference type="InterPro" id="IPR035979">
    <property type="entry name" value="RBD_domain_sf"/>
</dbReference>
<keyword evidence="2" id="KW-0963">Cytoplasm</keyword>
<dbReference type="GO" id="GO:0005737">
    <property type="term" value="C:cytoplasm"/>
    <property type="evidence" value="ECO:0007669"/>
    <property type="project" value="UniProtKB-SubCell"/>
</dbReference>
<dbReference type="PANTHER" id="PTHR48032">
    <property type="entry name" value="RNA-BINDING PROTEIN MUSASHI HOMOLOG RBP6"/>
    <property type="match status" value="1"/>
</dbReference>
<evidence type="ECO:0000256" key="4">
    <source>
        <dbReference type="ARBA" id="ARBA00022884"/>
    </source>
</evidence>
<dbReference type="PANTHER" id="PTHR48032:SF18">
    <property type="entry name" value="RRM DOMAIN-CONTAINING PROTEIN"/>
    <property type="match status" value="1"/>
</dbReference>
<dbReference type="GO" id="GO:0003729">
    <property type="term" value="F:mRNA binding"/>
    <property type="evidence" value="ECO:0007669"/>
    <property type="project" value="TreeGrafter"/>
</dbReference>
<protein>
    <submittedName>
        <fullName evidence="5">Uncharacterized protein</fullName>
    </submittedName>
</protein>
<name>A0A7R8WQH5_9CRUS</name>
<reference evidence="5" key="1">
    <citation type="submission" date="2020-11" db="EMBL/GenBank/DDBJ databases">
        <authorList>
            <person name="Tran Van P."/>
        </authorList>
    </citation>
    <scope>NUCLEOTIDE SEQUENCE</scope>
</reference>
<keyword evidence="3" id="KW-0677">Repeat</keyword>
<gene>
    <name evidence="5" type="ORF">CTOB1V02_LOCUS10628</name>
</gene>
<evidence type="ECO:0000313" key="5">
    <source>
        <dbReference type="EMBL" id="CAD7232801.1"/>
    </source>
</evidence>
<dbReference type="InterPro" id="IPR012677">
    <property type="entry name" value="Nucleotide-bd_a/b_plait_sf"/>
</dbReference>
<dbReference type="OrthoDB" id="1875751at2759"/>
<evidence type="ECO:0000256" key="3">
    <source>
        <dbReference type="ARBA" id="ARBA00022737"/>
    </source>
</evidence>
<comment type="subcellular location">
    <subcellularLocation>
        <location evidence="1">Cytoplasm</location>
    </subcellularLocation>
</comment>
<dbReference type="SUPFAM" id="SSF54928">
    <property type="entry name" value="RNA-binding domain, RBD"/>
    <property type="match status" value="1"/>
</dbReference>
<accession>A0A7R8WQH5</accession>
<evidence type="ECO:0000256" key="1">
    <source>
        <dbReference type="ARBA" id="ARBA00004496"/>
    </source>
</evidence>
<dbReference type="Gene3D" id="3.30.70.330">
    <property type="match status" value="1"/>
</dbReference>
<sequence length="309" mass="32175">MVSCGSILTGNGTKDRALPCLDACEKVGNSSSLILSLLSPTVGPIVIATRSDTYSRFDTLRRQRGCPPPTYPQQERGGFGFVTFENEDIVDKVCEIHFHEINNKMVECKKAQPKEVMLPQQLAKGRAAARATYGELQLVLRPTNAPAAAVTVSPSSHSLSGVVPSSSQLRYAPYVIPTAAVPTSLPGGSASQAAAAGNIAYLRLATSVAGNAAANAAGAGTPLGTFQLTASPQQLIAASLNQQNAASFLAHHSAVANSYGLSGHLGKRNFASQQPQAQGLQLGYTLADLAQVQFPTFDAKALCSIPLGV</sequence>
<dbReference type="EMBL" id="OB665168">
    <property type="protein sequence ID" value="CAD7232801.1"/>
    <property type="molecule type" value="Genomic_DNA"/>
</dbReference>